<dbReference type="Gene3D" id="3.40.630.30">
    <property type="match status" value="1"/>
</dbReference>
<dbReference type="InterPro" id="IPR000182">
    <property type="entry name" value="GNAT_dom"/>
</dbReference>
<feature type="domain" description="N-acetyltransferase" evidence="1">
    <location>
        <begin position="13"/>
        <end position="91"/>
    </location>
</feature>
<comment type="caution">
    <text evidence="2">The sequence shown here is derived from an EMBL/GenBank/DDBJ whole genome shotgun (WGS) entry which is preliminary data.</text>
</comment>
<dbReference type="InterPro" id="IPR016181">
    <property type="entry name" value="Acyl_CoA_acyltransferase"/>
</dbReference>
<dbReference type="EMBL" id="VBSN01000038">
    <property type="protein sequence ID" value="KAA6439520.1"/>
    <property type="molecule type" value="Genomic_DNA"/>
</dbReference>
<keyword evidence="2" id="KW-0808">Transferase</keyword>
<evidence type="ECO:0000259" key="1">
    <source>
        <dbReference type="Pfam" id="PF13302"/>
    </source>
</evidence>
<evidence type="ECO:0000313" key="2">
    <source>
        <dbReference type="EMBL" id="KAA6439520.1"/>
    </source>
</evidence>
<name>A0A5M8QWT0_9BACT</name>
<sequence>MSIADEWYINREVILKSTNTSISGIGYIGFPNENKAAEIGYIIDANEQCKGSATEALKTLSQWALQHIEVDPVIVQSAYDNIASIRILEKTIFNLS</sequence>
<reference evidence="2 3" key="1">
    <citation type="submission" date="2019-05" db="EMBL/GenBank/DDBJ databases">
        <authorList>
            <person name="Qu J.-H."/>
        </authorList>
    </citation>
    <scope>NUCLEOTIDE SEQUENCE [LARGE SCALE GENOMIC DNA]</scope>
    <source>
        <strain evidence="2 3">NS28</strain>
    </source>
</reference>
<dbReference type="InterPro" id="IPR051908">
    <property type="entry name" value="Ribosomal_N-acetyltransferase"/>
</dbReference>
<dbReference type="AlphaFoldDB" id="A0A5M8QWT0"/>
<organism evidence="2 3">
    <name type="scientific">Dyadobacter flavalbus</name>
    <dbReference type="NCBI Taxonomy" id="2579942"/>
    <lineage>
        <taxon>Bacteria</taxon>
        <taxon>Pseudomonadati</taxon>
        <taxon>Bacteroidota</taxon>
        <taxon>Cytophagia</taxon>
        <taxon>Cytophagales</taxon>
        <taxon>Spirosomataceae</taxon>
        <taxon>Dyadobacter</taxon>
    </lineage>
</organism>
<dbReference type="PANTHER" id="PTHR43441:SF6">
    <property type="entry name" value="N-ACETYLTRANSFERASE DOMAIN-CONTAINING PROTEIN"/>
    <property type="match status" value="1"/>
</dbReference>
<gene>
    <name evidence="2" type="ORF">FEM33_13400</name>
</gene>
<dbReference type="GO" id="GO:1990189">
    <property type="term" value="F:protein N-terminal-serine acetyltransferase activity"/>
    <property type="evidence" value="ECO:0007669"/>
    <property type="project" value="TreeGrafter"/>
</dbReference>
<dbReference type="GO" id="GO:0008999">
    <property type="term" value="F:protein-N-terminal-alanine acetyltransferase activity"/>
    <property type="evidence" value="ECO:0007669"/>
    <property type="project" value="TreeGrafter"/>
</dbReference>
<keyword evidence="3" id="KW-1185">Reference proteome</keyword>
<proteinExistence type="predicted"/>
<accession>A0A5M8QWT0</accession>
<evidence type="ECO:0000313" key="3">
    <source>
        <dbReference type="Proteomes" id="UP000323994"/>
    </source>
</evidence>
<dbReference type="OrthoDB" id="9811523at2"/>
<dbReference type="Proteomes" id="UP000323994">
    <property type="component" value="Unassembled WGS sequence"/>
</dbReference>
<protein>
    <submittedName>
        <fullName evidence="2">GNAT family N-acetyltransferase</fullName>
    </submittedName>
</protein>
<dbReference type="Pfam" id="PF13302">
    <property type="entry name" value="Acetyltransf_3"/>
    <property type="match status" value="1"/>
</dbReference>
<dbReference type="SUPFAM" id="SSF55729">
    <property type="entry name" value="Acyl-CoA N-acyltransferases (Nat)"/>
    <property type="match status" value="1"/>
</dbReference>
<dbReference type="PANTHER" id="PTHR43441">
    <property type="entry name" value="RIBOSOMAL-PROTEIN-SERINE ACETYLTRANSFERASE"/>
    <property type="match status" value="1"/>
</dbReference>
<dbReference type="GO" id="GO:0005737">
    <property type="term" value="C:cytoplasm"/>
    <property type="evidence" value="ECO:0007669"/>
    <property type="project" value="TreeGrafter"/>
</dbReference>